<dbReference type="SMART" id="SM00849">
    <property type="entry name" value="Lactamase_B"/>
    <property type="match status" value="1"/>
</dbReference>
<dbReference type="InterPro" id="IPR036866">
    <property type="entry name" value="RibonucZ/Hydroxyglut_hydro"/>
</dbReference>
<name>A0A4R6IIR7_9SPHI</name>
<dbReference type="SUPFAM" id="SSF56281">
    <property type="entry name" value="Metallo-hydrolase/oxidoreductase"/>
    <property type="match status" value="1"/>
</dbReference>
<gene>
    <name evidence="2" type="ORF">CLV32_2978</name>
</gene>
<accession>A0A4R6IIR7</accession>
<sequence length="282" mass="31235">MDCNTLYISSLNSGSNGNCYYVGNSQEAVLIDAGISCKEIEKRMARLNLPMGKVKALFISHEHSDHIKGVCVLARKYKLPVYLSPKTHAGCGFDLHQDLVFNWDTNNTVEIGSLSVTAFRKIHDARDPHSFMVSCGDTRVGVFTDLGAVCTELTAHFKQCHAAFLEANYDSDMLNNGRYPYFLKKRISGGSGHLSNAEALTLFCNHRNERLSHLLLSHLSKDNNSPELVENMFNTHAGNTKIIVASRYQETELYVISSDPDASAGISRRNHSGLPLQLALEV</sequence>
<evidence type="ECO:0000259" key="1">
    <source>
        <dbReference type="SMART" id="SM00849"/>
    </source>
</evidence>
<proteinExistence type="predicted"/>
<keyword evidence="3" id="KW-1185">Reference proteome</keyword>
<dbReference type="RefSeq" id="WP_133556715.1">
    <property type="nucleotide sequence ID" value="NZ_SNWM01000003.1"/>
</dbReference>
<feature type="domain" description="Metallo-beta-lactamase" evidence="1">
    <location>
        <begin position="16"/>
        <end position="193"/>
    </location>
</feature>
<dbReference type="OrthoDB" id="9781189at2"/>
<dbReference type="EMBL" id="SNWM01000003">
    <property type="protein sequence ID" value="TDO21870.1"/>
    <property type="molecule type" value="Genomic_DNA"/>
</dbReference>
<protein>
    <submittedName>
        <fullName evidence="2">Phosphoribosyl 1,2-cyclic phosphodiesterase</fullName>
    </submittedName>
</protein>
<dbReference type="PANTHER" id="PTHR47619">
    <property type="entry name" value="METALLO-HYDROLASE YYCJ-RELATED"/>
    <property type="match status" value="1"/>
</dbReference>
<dbReference type="InterPro" id="IPR001279">
    <property type="entry name" value="Metallo-B-lactamas"/>
</dbReference>
<evidence type="ECO:0000313" key="2">
    <source>
        <dbReference type="EMBL" id="TDO21870.1"/>
    </source>
</evidence>
<dbReference type="Gene3D" id="3.60.15.10">
    <property type="entry name" value="Ribonuclease Z/Hydroxyacylglutathione hydrolase-like"/>
    <property type="match status" value="1"/>
</dbReference>
<dbReference type="InterPro" id="IPR052533">
    <property type="entry name" value="WalJ/YycJ-like"/>
</dbReference>
<dbReference type="AlphaFoldDB" id="A0A4R6IIR7"/>
<dbReference type="Pfam" id="PF12706">
    <property type="entry name" value="Lactamase_B_2"/>
    <property type="match status" value="1"/>
</dbReference>
<comment type="caution">
    <text evidence="2">The sequence shown here is derived from an EMBL/GenBank/DDBJ whole genome shotgun (WGS) entry which is preliminary data.</text>
</comment>
<reference evidence="2 3" key="1">
    <citation type="submission" date="2019-03" db="EMBL/GenBank/DDBJ databases">
        <title>Genomic Encyclopedia of Archaeal and Bacterial Type Strains, Phase II (KMG-II): from individual species to whole genera.</title>
        <authorList>
            <person name="Goeker M."/>
        </authorList>
    </citation>
    <scope>NUCLEOTIDE SEQUENCE [LARGE SCALE GENOMIC DNA]</scope>
    <source>
        <strain evidence="2 3">DSM 19034</strain>
    </source>
</reference>
<dbReference type="PANTHER" id="PTHR47619:SF1">
    <property type="entry name" value="EXODEOXYRIBONUCLEASE WALJ"/>
    <property type="match status" value="1"/>
</dbReference>
<evidence type="ECO:0000313" key="3">
    <source>
        <dbReference type="Proteomes" id="UP000295499"/>
    </source>
</evidence>
<organism evidence="2 3">
    <name type="scientific">Pedobacter duraquae</name>
    <dbReference type="NCBI Taxonomy" id="425511"/>
    <lineage>
        <taxon>Bacteria</taxon>
        <taxon>Pseudomonadati</taxon>
        <taxon>Bacteroidota</taxon>
        <taxon>Sphingobacteriia</taxon>
        <taxon>Sphingobacteriales</taxon>
        <taxon>Sphingobacteriaceae</taxon>
        <taxon>Pedobacter</taxon>
    </lineage>
</organism>
<dbReference type="Proteomes" id="UP000295499">
    <property type="component" value="Unassembled WGS sequence"/>
</dbReference>